<reference evidence="1" key="2">
    <citation type="journal article" date="2021" name="PeerJ">
        <title>Extensive microbial diversity within the chicken gut microbiome revealed by metagenomics and culture.</title>
        <authorList>
            <person name="Gilroy R."/>
            <person name="Ravi A."/>
            <person name="Getino M."/>
            <person name="Pursley I."/>
            <person name="Horton D.L."/>
            <person name="Alikhan N.F."/>
            <person name="Baker D."/>
            <person name="Gharbi K."/>
            <person name="Hall N."/>
            <person name="Watson M."/>
            <person name="Adriaenssens E.M."/>
            <person name="Foster-Nyarko E."/>
            <person name="Jarju S."/>
            <person name="Secka A."/>
            <person name="Antonio M."/>
            <person name="Oren A."/>
            <person name="Chaudhuri R.R."/>
            <person name="La Ragione R."/>
            <person name="Hildebrand F."/>
            <person name="Pallen M.J."/>
        </authorList>
    </citation>
    <scope>NUCLEOTIDE SEQUENCE</scope>
    <source>
        <strain evidence="1">2478</strain>
    </source>
</reference>
<gene>
    <name evidence="1" type="ORF">IAB80_03375</name>
</gene>
<protein>
    <submittedName>
        <fullName evidence="1">Uncharacterized protein</fullName>
    </submittedName>
</protein>
<name>A0A9D9NLA6_9BACT</name>
<dbReference type="AlphaFoldDB" id="A0A9D9NLA6"/>
<sequence>MQAGYYEDAMEIMRHIQLVHLRQGWTWCQNLWNPAELSYMTAPVTWFSTDLLAGSGLNVPEKEFRLAPVVTGKEKTVLPVFFPGFWGKVTADPKKQTLVFEVTRTFGDSPVTISRISSEDYGQPYGNRIVTDIPETVLKEGTMIDLSAHYREIVQDRLSERHLEPRW</sequence>
<evidence type="ECO:0000313" key="1">
    <source>
        <dbReference type="EMBL" id="MBO8477919.1"/>
    </source>
</evidence>
<evidence type="ECO:0000313" key="2">
    <source>
        <dbReference type="Proteomes" id="UP000823771"/>
    </source>
</evidence>
<dbReference type="EMBL" id="JADILZ010000028">
    <property type="protein sequence ID" value="MBO8477919.1"/>
    <property type="molecule type" value="Genomic_DNA"/>
</dbReference>
<accession>A0A9D9NLA6</accession>
<comment type="caution">
    <text evidence="1">The sequence shown here is derived from an EMBL/GenBank/DDBJ whole genome shotgun (WGS) entry which is preliminary data.</text>
</comment>
<dbReference type="Proteomes" id="UP000823771">
    <property type="component" value="Unassembled WGS sequence"/>
</dbReference>
<reference evidence="1" key="1">
    <citation type="submission" date="2020-10" db="EMBL/GenBank/DDBJ databases">
        <authorList>
            <person name="Gilroy R."/>
        </authorList>
    </citation>
    <scope>NUCLEOTIDE SEQUENCE</scope>
    <source>
        <strain evidence="1">2478</strain>
    </source>
</reference>
<organism evidence="1 2">
    <name type="scientific">Candidatus Cryptobacteroides excrementipullorum</name>
    <dbReference type="NCBI Taxonomy" id="2840761"/>
    <lineage>
        <taxon>Bacteria</taxon>
        <taxon>Pseudomonadati</taxon>
        <taxon>Bacteroidota</taxon>
        <taxon>Bacteroidia</taxon>
        <taxon>Bacteroidales</taxon>
        <taxon>Candidatus Cryptobacteroides</taxon>
    </lineage>
</organism>
<proteinExistence type="predicted"/>